<name>A0ABW8UC20_9LACO</name>
<keyword evidence="3" id="KW-1185">Reference proteome</keyword>
<comment type="caution">
    <text evidence="2">The sequence shown here is derived from an EMBL/GenBank/DDBJ whole genome shotgun (WGS) entry which is preliminary data.</text>
</comment>
<organism evidence="2 3">
    <name type="scientific">Loigolactobacillus zhaoyuanensis</name>
    <dbReference type="NCBI Taxonomy" id="2486017"/>
    <lineage>
        <taxon>Bacteria</taxon>
        <taxon>Bacillati</taxon>
        <taxon>Bacillota</taxon>
        <taxon>Bacilli</taxon>
        <taxon>Lactobacillales</taxon>
        <taxon>Lactobacillaceae</taxon>
        <taxon>Loigolactobacillus</taxon>
    </lineage>
</organism>
<gene>
    <name evidence="2" type="ORF">ACEN34_07205</name>
</gene>
<feature type="non-terminal residue" evidence="2">
    <location>
        <position position="1"/>
    </location>
</feature>
<protein>
    <submittedName>
        <fullName evidence="2">IS3 family transposase</fullName>
    </submittedName>
</protein>
<dbReference type="Proteomes" id="UP001625389">
    <property type="component" value="Unassembled WGS sequence"/>
</dbReference>
<dbReference type="RefSeq" id="WP_407137404.1">
    <property type="nucleotide sequence ID" value="NZ_JBGQPK010000025.1"/>
</dbReference>
<dbReference type="SUPFAM" id="SSF53098">
    <property type="entry name" value="Ribonuclease H-like"/>
    <property type="match status" value="1"/>
</dbReference>
<sequence length="69" mass="8025">KGNCHDNAPIESFFHVYKTECLAGFPPCKDLTELKTVSEEYIYWFNHQRISLKTKGMSPCEYREHTLAA</sequence>
<reference evidence="2 3" key="1">
    <citation type="submission" date="2024-08" db="EMBL/GenBank/DDBJ databases">
        <authorList>
            <person name="Arias E."/>
        </authorList>
    </citation>
    <scope>NUCLEOTIDE SEQUENCE [LARGE SCALE GENOMIC DNA]</scope>
    <source>
        <strain evidence="2 3">FAM 25317</strain>
    </source>
</reference>
<dbReference type="InterPro" id="IPR012337">
    <property type="entry name" value="RNaseH-like_sf"/>
</dbReference>
<feature type="domain" description="Integrase catalytic" evidence="1">
    <location>
        <begin position="11"/>
        <end position="67"/>
    </location>
</feature>
<evidence type="ECO:0000313" key="3">
    <source>
        <dbReference type="Proteomes" id="UP001625389"/>
    </source>
</evidence>
<dbReference type="InterPro" id="IPR001584">
    <property type="entry name" value="Integrase_cat-core"/>
</dbReference>
<evidence type="ECO:0000259" key="1">
    <source>
        <dbReference type="Pfam" id="PF13333"/>
    </source>
</evidence>
<dbReference type="EMBL" id="JBGQPK010000025">
    <property type="protein sequence ID" value="MFL2029402.1"/>
    <property type="molecule type" value="Genomic_DNA"/>
</dbReference>
<accession>A0ABW8UC20</accession>
<dbReference type="Pfam" id="PF13333">
    <property type="entry name" value="rve_2"/>
    <property type="match status" value="1"/>
</dbReference>
<proteinExistence type="predicted"/>
<evidence type="ECO:0000313" key="2">
    <source>
        <dbReference type="EMBL" id="MFL2029402.1"/>
    </source>
</evidence>